<dbReference type="PATRIC" id="fig|1393735.3.peg.1925"/>
<dbReference type="EMBL" id="JGVH01000030">
    <property type="protein sequence ID" value="KER03400.1"/>
    <property type="molecule type" value="Genomic_DNA"/>
</dbReference>
<dbReference type="Pfam" id="PF23961">
    <property type="entry name" value="Phage_tail_terminator_9"/>
    <property type="match status" value="1"/>
</dbReference>
<dbReference type="Proteomes" id="UP000028002">
    <property type="component" value="Unassembled WGS sequence"/>
</dbReference>
<gene>
    <name evidence="2" type="ORF">MEG1DRAFT_01875</name>
</gene>
<dbReference type="AlphaFoldDB" id="A0A081RXJ7"/>
<feature type="domain" description="Phage neck terminator protein gp12-like" evidence="1">
    <location>
        <begin position="10"/>
        <end position="158"/>
    </location>
</feature>
<organism evidence="2 3">
    <name type="scientific">Photorhabdus temperata subsp. temperata Meg1</name>
    <dbReference type="NCBI Taxonomy" id="1393735"/>
    <lineage>
        <taxon>Bacteria</taxon>
        <taxon>Pseudomonadati</taxon>
        <taxon>Pseudomonadota</taxon>
        <taxon>Gammaproteobacteria</taxon>
        <taxon>Enterobacterales</taxon>
        <taxon>Morganellaceae</taxon>
        <taxon>Photorhabdus</taxon>
    </lineage>
</organism>
<evidence type="ECO:0000313" key="3">
    <source>
        <dbReference type="Proteomes" id="UP000028002"/>
    </source>
</evidence>
<reference evidence="2 3" key="1">
    <citation type="submission" date="2014-03" db="EMBL/GenBank/DDBJ databases">
        <title>Draft Genome of Photorhabdus temperata Meg1.</title>
        <authorList>
            <person name="Hurst S.G.IV."/>
            <person name="Morris K."/>
            <person name="Thomas K."/>
            <person name="Tisa L.S."/>
        </authorList>
    </citation>
    <scope>NUCLEOTIDE SEQUENCE [LARGE SCALE GENOMIC DNA]</scope>
    <source>
        <strain evidence="2 3">Meg1</strain>
    </source>
</reference>
<accession>A0A081RXJ7</accession>
<dbReference type="NCBIfam" id="NF047498">
    <property type="entry name" value="LIC_12616_fam"/>
    <property type="match status" value="1"/>
</dbReference>
<protein>
    <recommendedName>
        <fullName evidence="1">Phage neck terminator protein gp12-like domain-containing protein</fullName>
    </recommendedName>
</protein>
<dbReference type="RefSeq" id="WP_036838649.1">
    <property type="nucleotide sequence ID" value="NZ_CAWLUD010000030.1"/>
</dbReference>
<sequence length="161" mass="18844">MATITVTHRDIFIELRKYLIELFKCDVVQGYQNGVPVPQNGIVMHVLFERDIDYIANYYHHELSEITAQRSVELTIQLDFYGVDADSRARVIANLWQSSYTTERLKKCQPLYSEQPKKNVLVNEANQYENRVMLEIKLQYNPETTYSIDNSDSFTVEINNL</sequence>
<evidence type="ECO:0000259" key="1">
    <source>
        <dbReference type="Pfam" id="PF23961"/>
    </source>
</evidence>
<evidence type="ECO:0000313" key="2">
    <source>
        <dbReference type="EMBL" id="KER03400.1"/>
    </source>
</evidence>
<comment type="caution">
    <text evidence="2">The sequence shown here is derived from an EMBL/GenBank/DDBJ whole genome shotgun (WGS) entry which is preliminary data.</text>
</comment>
<dbReference type="InterPro" id="IPR057087">
    <property type="entry name" value="Gp12-like"/>
</dbReference>
<proteinExistence type="predicted"/>
<name>A0A081RXJ7_PHOTE</name>